<dbReference type="RefSeq" id="WP_088562944.1">
    <property type="nucleotide sequence ID" value="NZ_FYEH01000019.1"/>
</dbReference>
<dbReference type="InterPro" id="IPR003251">
    <property type="entry name" value="Rr_diiron-bd_dom"/>
</dbReference>
<dbReference type="CDD" id="cd01045">
    <property type="entry name" value="Ferritin_like_AB"/>
    <property type="match status" value="1"/>
</dbReference>
<dbReference type="OrthoDB" id="32301at2"/>
<evidence type="ECO:0000256" key="1">
    <source>
        <dbReference type="SAM" id="Phobius"/>
    </source>
</evidence>
<sequence>MRSPTELNEREWLALAIHGEAEDAYVCADFARHLEPSPEAERLLEIAAAARRQHDRLLDLYTQRFGTHVPYMRRQDVKGLFVHPPVGETCAKGRRVIEEEVGRMTQAAASLYAGLAARTTDTPTSRLFDELAKEERASTPTPEDAEAARKRMILQIVQPGLVGLMDGSVSTLAPVFAAAFSTRDPWNAFLVGLAASLGAGISMGFAEALADDGKLSGRGAPILRGLVCGLMTVAGGIGHTLPYLIKDFVTATVVAGIVVVIELLTIAWIQWRFMQTPPVSAAAKVMLGGGLVLATGILIGSG</sequence>
<feature type="transmembrane region" description="Helical" evidence="1">
    <location>
        <begin position="159"/>
        <end position="180"/>
    </location>
</feature>
<dbReference type="AlphaFoldDB" id="A0A212S1A8"/>
<accession>A0A212S1A8</accession>
<proteinExistence type="predicted"/>
<dbReference type="InterPro" id="IPR012347">
    <property type="entry name" value="Ferritin-like"/>
</dbReference>
<gene>
    <name evidence="3" type="ORF">SAMN07250955_11941</name>
</gene>
<keyword evidence="1" id="KW-0472">Membrane</keyword>
<feature type="transmembrane region" description="Helical" evidence="1">
    <location>
        <begin position="222"/>
        <end position="242"/>
    </location>
</feature>
<dbReference type="InterPro" id="IPR009078">
    <property type="entry name" value="Ferritin-like_SF"/>
</dbReference>
<protein>
    <submittedName>
        <fullName evidence="3">Rubrerythrin</fullName>
    </submittedName>
</protein>
<dbReference type="Proteomes" id="UP000197065">
    <property type="component" value="Unassembled WGS sequence"/>
</dbReference>
<dbReference type="Gene3D" id="1.20.1260.10">
    <property type="match status" value="1"/>
</dbReference>
<evidence type="ECO:0000259" key="2">
    <source>
        <dbReference type="Pfam" id="PF02915"/>
    </source>
</evidence>
<feature type="domain" description="Rubrerythrin diiron-binding" evidence="2">
    <location>
        <begin position="11"/>
        <end position="136"/>
    </location>
</feature>
<dbReference type="EMBL" id="FYEH01000019">
    <property type="protein sequence ID" value="SNB78774.1"/>
    <property type="molecule type" value="Genomic_DNA"/>
</dbReference>
<name>A0A212S1A8_9PROT</name>
<keyword evidence="1" id="KW-1133">Transmembrane helix</keyword>
<feature type="transmembrane region" description="Helical" evidence="1">
    <location>
        <begin position="281"/>
        <end position="300"/>
    </location>
</feature>
<keyword evidence="4" id="KW-1185">Reference proteome</keyword>
<reference evidence="3 4" key="1">
    <citation type="submission" date="2017-06" db="EMBL/GenBank/DDBJ databases">
        <authorList>
            <person name="Kim H.J."/>
            <person name="Triplett B.A."/>
        </authorList>
    </citation>
    <scope>NUCLEOTIDE SEQUENCE [LARGE SCALE GENOMIC DNA]</scope>
    <source>
        <strain evidence="3 4">B29T1</strain>
    </source>
</reference>
<dbReference type="Pfam" id="PF02915">
    <property type="entry name" value="Rubrerythrin"/>
    <property type="match status" value="1"/>
</dbReference>
<dbReference type="GO" id="GO:0046872">
    <property type="term" value="F:metal ion binding"/>
    <property type="evidence" value="ECO:0007669"/>
    <property type="project" value="InterPro"/>
</dbReference>
<feature type="transmembrane region" description="Helical" evidence="1">
    <location>
        <begin position="186"/>
        <end position="210"/>
    </location>
</feature>
<dbReference type="GO" id="GO:0016491">
    <property type="term" value="F:oxidoreductase activity"/>
    <property type="evidence" value="ECO:0007669"/>
    <property type="project" value="InterPro"/>
</dbReference>
<evidence type="ECO:0000313" key="4">
    <source>
        <dbReference type="Proteomes" id="UP000197065"/>
    </source>
</evidence>
<organism evidence="3 4">
    <name type="scientific">Arboricoccus pini</name>
    <dbReference type="NCBI Taxonomy" id="1963835"/>
    <lineage>
        <taxon>Bacteria</taxon>
        <taxon>Pseudomonadati</taxon>
        <taxon>Pseudomonadota</taxon>
        <taxon>Alphaproteobacteria</taxon>
        <taxon>Geminicoccales</taxon>
        <taxon>Geminicoccaceae</taxon>
        <taxon>Arboricoccus</taxon>
    </lineage>
</organism>
<dbReference type="SUPFAM" id="SSF47240">
    <property type="entry name" value="Ferritin-like"/>
    <property type="match status" value="1"/>
</dbReference>
<feature type="transmembrane region" description="Helical" evidence="1">
    <location>
        <begin position="248"/>
        <end position="269"/>
    </location>
</feature>
<keyword evidence="1" id="KW-0812">Transmembrane</keyword>
<evidence type="ECO:0000313" key="3">
    <source>
        <dbReference type="EMBL" id="SNB78774.1"/>
    </source>
</evidence>